<accession>A0A0F8ZCE5</accession>
<comment type="caution">
    <text evidence="1">The sequence shown here is derived from an EMBL/GenBank/DDBJ whole genome shotgun (WGS) entry which is preliminary data.</text>
</comment>
<organism evidence="1">
    <name type="scientific">marine sediment metagenome</name>
    <dbReference type="NCBI Taxonomy" id="412755"/>
    <lineage>
        <taxon>unclassified sequences</taxon>
        <taxon>metagenomes</taxon>
        <taxon>ecological metagenomes</taxon>
    </lineage>
</organism>
<protein>
    <submittedName>
        <fullName evidence="1">Uncharacterized protein</fullName>
    </submittedName>
</protein>
<gene>
    <name evidence="1" type="ORF">LCGC14_2791700</name>
</gene>
<evidence type="ECO:0000313" key="1">
    <source>
        <dbReference type="EMBL" id="KKK83605.1"/>
    </source>
</evidence>
<proteinExistence type="predicted"/>
<sequence>DTQLGNNPESDIVGINTAPVIDQMLTGRITQRTNVGSGLEVLGIRTIVNWFGDSNGGTDSTQGYGQIIDLNIAGDDGTTDEEGKQSFGLVIDVDDNSTFSFSDQTHETTGLDIDVTHSGGTSGFSTLTNIGIDLDMSGNTVSAEKIGLDIQVVGSSTTTYGIKMGTISGGSSNSWGIFDSSNTGWALDRDNKELFFGASQDASIDYNGSDLLIKPNVIGTGKTYFDNDVNIENDLDVGVNISADGDVISNAFFGSGEHLTNLPVVNPFDQSLNTTDDVIFKDIIAKDTQPDFSVDIIDITKFGRVIFLENGISFANIQGIGSQFTTVSRRKNLEFRTSGATGNDMMFSPGGVLKLILFKGGHVEFNADVVINETLNVSKNATFDQDVIIVGTLFGGSPVKIAGGLIIDGGN</sequence>
<feature type="non-terminal residue" evidence="1">
    <location>
        <position position="1"/>
    </location>
</feature>
<dbReference type="EMBL" id="LAZR01052144">
    <property type="protein sequence ID" value="KKK83605.1"/>
    <property type="molecule type" value="Genomic_DNA"/>
</dbReference>
<name>A0A0F8ZCE5_9ZZZZ</name>
<feature type="non-terminal residue" evidence="1">
    <location>
        <position position="411"/>
    </location>
</feature>
<dbReference type="AlphaFoldDB" id="A0A0F8ZCE5"/>
<reference evidence="1" key="1">
    <citation type="journal article" date="2015" name="Nature">
        <title>Complex archaea that bridge the gap between prokaryotes and eukaryotes.</title>
        <authorList>
            <person name="Spang A."/>
            <person name="Saw J.H."/>
            <person name="Jorgensen S.L."/>
            <person name="Zaremba-Niedzwiedzka K."/>
            <person name="Martijn J."/>
            <person name="Lind A.E."/>
            <person name="van Eijk R."/>
            <person name="Schleper C."/>
            <person name="Guy L."/>
            <person name="Ettema T.J."/>
        </authorList>
    </citation>
    <scope>NUCLEOTIDE SEQUENCE</scope>
</reference>